<dbReference type="AlphaFoldDB" id="A0A7S4QD78"/>
<organism evidence="2">
    <name type="scientific">Ditylum brightwellii</name>
    <dbReference type="NCBI Taxonomy" id="49249"/>
    <lineage>
        <taxon>Eukaryota</taxon>
        <taxon>Sar</taxon>
        <taxon>Stramenopiles</taxon>
        <taxon>Ochrophyta</taxon>
        <taxon>Bacillariophyta</taxon>
        <taxon>Mediophyceae</taxon>
        <taxon>Lithodesmiophycidae</taxon>
        <taxon>Lithodesmiales</taxon>
        <taxon>Lithodesmiaceae</taxon>
        <taxon>Ditylum</taxon>
    </lineage>
</organism>
<feature type="region of interest" description="Disordered" evidence="1">
    <location>
        <begin position="1"/>
        <end position="27"/>
    </location>
</feature>
<feature type="compositionally biased region" description="Basic residues" evidence="1">
    <location>
        <begin position="1"/>
        <end position="10"/>
    </location>
</feature>
<proteinExistence type="predicted"/>
<evidence type="ECO:0000256" key="1">
    <source>
        <dbReference type="SAM" id="MobiDB-lite"/>
    </source>
</evidence>
<gene>
    <name evidence="2" type="ORF">DBRI00130_LOCUS1055</name>
</gene>
<reference evidence="2" key="1">
    <citation type="submission" date="2021-01" db="EMBL/GenBank/DDBJ databases">
        <authorList>
            <person name="Corre E."/>
            <person name="Pelletier E."/>
            <person name="Niang G."/>
            <person name="Scheremetjew M."/>
            <person name="Finn R."/>
            <person name="Kale V."/>
            <person name="Holt S."/>
            <person name="Cochrane G."/>
            <person name="Meng A."/>
            <person name="Brown T."/>
            <person name="Cohen L."/>
        </authorList>
    </citation>
    <scope>NUCLEOTIDE SEQUENCE</scope>
    <source>
        <strain evidence="2">GSO104</strain>
    </source>
</reference>
<evidence type="ECO:0000313" key="2">
    <source>
        <dbReference type="EMBL" id="CAE4579936.1"/>
    </source>
</evidence>
<feature type="compositionally biased region" description="Polar residues" evidence="1">
    <location>
        <begin position="13"/>
        <end position="27"/>
    </location>
</feature>
<protein>
    <submittedName>
        <fullName evidence="2">Uncharacterized protein</fullName>
    </submittedName>
</protein>
<sequence length="589" mass="65036">MMHLQQRKKNHESTTNQGFDGNSKQDNNLSLSSLPEIHCSLSQNLDRNCLIMKANVSDTCASTGLLGDRQHWSCSIHALQSMHPLVVSPSFSPSSSTKRRRMNLPTLDQMKVLCHRYCQSNDSLSKVGVVYGGTAVSISQNVAAATFSSSRNKGNNGGVDNCGDLRLTLPLWDRYPISAYASFSNTFAHGVATKSSCGINDAETSSWTKSEELSSPAFHESDCPNQRSKRNRRYAEPVKSSASLFQFDGCSMKRAKIEDSLHSHHHNHFDGARKRMNPCSPEDEHLGYFVPISLRRNHDDISGDIVNSSVVWDVLDGIMQTKHIEEKQSKTVTSIPVEGGVESIAQYLVRLKPQQQHFSSSVGVENSRFGPFKQQVSTAICCLPMERENAVIEAVVPANRNRHFPTQMSTLDYSCFSSSFVVAPSSSIKRYLFNRDDGPKHFSSGPLMGLNSVGAVIGSDPTSSSGDNATDIQEIGFAIGANQPLSEVSSFIPLIRSSLCRQITRMYYGDSVGQRFISEMDATQVLQMYQQSLSDTRTRKIVQYLIKAAKELESDNTLNDPSSGESLSSVKKSVLVLYDRLRSLDILMG</sequence>
<name>A0A7S4QD78_9STRA</name>
<accession>A0A7S4QD78</accession>
<dbReference type="EMBL" id="HBNS01001321">
    <property type="protein sequence ID" value="CAE4579936.1"/>
    <property type="molecule type" value="Transcribed_RNA"/>
</dbReference>
<feature type="region of interest" description="Disordered" evidence="1">
    <location>
        <begin position="210"/>
        <end position="235"/>
    </location>
</feature>